<dbReference type="InterPro" id="IPR050426">
    <property type="entry name" value="Glycosyltransferase_28"/>
</dbReference>
<dbReference type="EC" id="2.4.1.173" evidence="2"/>
<evidence type="ECO:0000256" key="2">
    <source>
        <dbReference type="ARBA" id="ARBA00012650"/>
    </source>
</evidence>
<proteinExistence type="inferred from homology"/>
<dbReference type="AlphaFoldDB" id="A0AAJ8M093"/>
<reference evidence="11" key="3">
    <citation type="submission" date="2024-01" db="EMBL/GenBank/DDBJ databases">
        <authorList>
            <person name="Coelho M.A."/>
            <person name="David-Palma M."/>
            <person name="Shea T."/>
            <person name="Sun S."/>
            <person name="Cuomo C.A."/>
            <person name="Heitman J."/>
        </authorList>
    </citation>
    <scope>NUCLEOTIDE SEQUENCE</scope>
    <source>
        <strain evidence="11">CBS 7841</strain>
    </source>
</reference>
<keyword evidence="3" id="KW-0328">Glycosyltransferase</keyword>
<feature type="region of interest" description="Disordered" evidence="8">
    <location>
        <begin position="1"/>
        <end position="37"/>
    </location>
</feature>
<keyword evidence="4" id="KW-0808">Transferase</keyword>
<dbReference type="GeneID" id="91085732"/>
<feature type="domain" description="Erythromycin biosynthesis protein CIII-like C-terminal" evidence="10">
    <location>
        <begin position="1075"/>
        <end position="1174"/>
    </location>
</feature>
<evidence type="ECO:0000256" key="8">
    <source>
        <dbReference type="SAM" id="MobiDB-lite"/>
    </source>
</evidence>
<dbReference type="FunFam" id="3.40.50.2000:FF:000009">
    <property type="entry name" value="Sterol 3-beta-glucosyltransferase UGT80A2"/>
    <property type="match status" value="1"/>
</dbReference>
<evidence type="ECO:0000256" key="7">
    <source>
        <dbReference type="ARBA" id="ARBA00049453"/>
    </source>
</evidence>
<evidence type="ECO:0000256" key="3">
    <source>
        <dbReference type="ARBA" id="ARBA00022676"/>
    </source>
</evidence>
<dbReference type="KEGG" id="cdep:91085732"/>
<dbReference type="EMBL" id="CP143785">
    <property type="protein sequence ID" value="WVN86356.1"/>
    <property type="molecule type" value="Genomic_DNA"/>
</dbReference>
<evidence type="ECO:0000313" key="12">
    <source>
        <dbReference type="Proteomes" id="UP000094043"/>
    </source>
</evidence>
<comment type="similarity">
    <text evidence="1">Belongs to the glycosyltransferase 28 family.</text>
</comment>
<dbReference type="GO" id="GO:0016125">
    <property type="term" value="P:sterol metabolic process"/>
    <property type="evidence" value="ECO:0007669"/>
    <property type="project" value="TreeGrafter"/>
</dbReference>
<gene>
    <name evidence="11" type="ORF">L203_101519</name>
</gene>
<dbReference type="Pfam" id="PF06722">
    <property type="entry name" value="EryCIII-like_C"/>
    <property type="match status" value="1"/>
</dbReference>
<feature type="compositionally biased region" description="Low complexity" evidence="8">
    <location>
        <begin position="1"/>
        <end position="22"/>
    </location>
</feature>
<accession>A0AAJ8M093</accession>
<dbReference type="Gene3D" id="3.40.50.2000">
    <property type="entry name" value="Glycogen Phosphorylase B"/>
    <property type="match status" value="2"/>
</dbReference>
<name>A0AAJ8M093_9TREE</name>
<evidence type="ECO:0000259" key="10">
    <source>
        <dbReference type="Pfam" id="PF06722"/>
    </source>
</evidence>
<evidence type="ECO:0000259" key="9">
    <source>
        <dbReference type="Pfam" id="PF03033"/>
    </source>
</evidence>
<feature type="region of interest" description="Disordered" evidence="8">
    <location>
        <begin position="67"/>
        <end position="146"/>
    </location>
</feature>
<feature type="compositionally biased region" description="Low complexity" evidence="8">
    <location>
        <begin position="67"/>
        <end position="77"/>
    </location>
</feature>
<evidence type="ECO:0000256" key="5">
    <source>
        <dbReference type="ARBA" id="ARBA00029843"/>
    </source>
</evidence>
<dbReference type="FunFam" id="3.40.50.2000:FF:000029">
    <property type="entry name" value="Sterol 3-beta-glucosyltransferase"/>
    <property type="match status" value="1"/>
</dbReference>
<comment type="catalytic activity">
    <reaction evidence="6">
        <text>ergosterol + UDP-alpha-D-glucose = ergosteryl 3-beta-D-glucoside + UDP + H(+)</text>
        <dbReference type="Rhea" id="RHEA:61836"/>
        <dbReference type="ChEBI" id="CHEBI:15378"/>
        <dbReference type="ChEBI" id="CHEBI:16933"/>
        <dbReference type="ChEBI" id="CHEBI:52973"/>
        <dbReference type="ChEBI" id="CHEBI:58223"/>
        <dbReference type="ChEBI" id="CHEBI:58885"/>
    </reaction>
    <physiologicalReaction direction="left-to-right" evidence="6">
        <dbReference type="Rhea" id="RHEA:61837"/>
    </physiologicalReaction>
</comment>
<comment type="catalytic activity">
    <reaction evidence="7">
        <text>a sterol + UDP-alpha-D-glucose = a sterol 3-beta-D-glucoside + UDP + H(+)</text>
        <dbReference type="Rhea" id="RHEA:22724"/>
        <dbReference type="ChEBI" id="CHEBI:15378"/>
        <dbReference type="ChEBI" id="CHEBI:15889"/>
        <dbReference type="ChEBI" id="CHEBI:37424"/>
        <dbReference type="ChEBI" id="CHEBI:58223"/>
        <dbReference type="ChEBI" id="CHEBI:58885"/>
        <dbReference type="EC" id="2.4.1.173"/>
    </reaction>
    <physiologicalReaction direction="left-to-right" evidence="7">
        <dbReference type="Rhea" id="RHEA:22725"/>
    </physiologicalReaction>
</comment>
<feature type="compositionally biased region" description="Polar residues" evidence="8">
    <location>
        <begin position="201"/>
        <end position="216"/>
    </location>
</feature>
<dbReference type="SUPFAM" id="SSF53756">
    <property type="entry name" value="UDP-Glycosyltransferase/glycogen phosphorylase"/>
    <property type="match status" value="1"/>
</dbReference>
<dbReference type="GO" id="GO:0005975">
    <property type="term" value="P:carbohydrate metabolic process"/>
    <property type="evidence" value="ECO:0007669"/>
    <property type="project" value="InterPro"/>
</dbReference>
<dbReference type="Proteomes" id="UP000094043">
    <property type="component" value="Chromosome 2"/>
</dbReference>
<dbReference type="InterPro" id="IPR004276">
    <property type="entry name" value="GlycoTrans_28_N"/>
</dbReference>
<keyword evidence="12" id="KW-1185">Reference proteome</keyword>
<organism evidence="11 12">
    <name type="scientific">Cryptococcus depauperatus CBS 7841</name>
    <dbReference type="NCBI Taxonomy" id="1295531"/>
    <lineage>
        <taxon>Eukaryota</taxon>
        <taxon>Fungi</taxon>
        <taxon>Dikarya</taxon>
        <taxon>Basidiomycota</taxon>
        <taxon>Agaricomycotina</taxon>
        <taxon>Tremellomycetes</taxon>
        <taxon>Tremellales</taxon>
        <taxon>Cryptococcaceae</taxon>
        <taxon>Cryptococcus</taxon>
    </lineage>
</organism>
<feature type="region of interest" description="Disordered" evidence="8">
    <location>
        <begin position="463"/>
        <end position="482"/>
    </location>
</feature>
<feature type="region of interest" description="Disordered" evidence="8">
    <location>
        <begin position="194"/>
        <end position="224"/>
    </location>
</feature>
<evidence type="ECO:0000256" key="4">
    <source>
        <dbReference type="ARBA" id="ARBA00022679"/>
    </source>
</evidence>
<reference evidence="11" key="1">
    <citation type="submission" date="2016-06" db="EMBL/GenBank/DDBJ databases">
        <authorList>
            <person name="Cuomo C."/>
            <person name="Litvintseva A."/>
            <person name="Heitman J."/>
            <person name="Chen Y."/>
            <person name="Sun S."/>
            <person name="Springer D."/>
            <person name="Dromer F."/>
            <person name="Young S."/>
            <person name="Zeng Q."/>
            <person name="Chapman S."/>
            <person name="Gujja S."/>
            <person name="Saif S."/>
            <person name="Birren B."/>
        </authorList>
    </citation>
    <scope>NUCLEOTIDE SEQUENCE</scope>
    <source>
        <strain evidence="11">CBS 7841</strain>
    </source>
</reference>
<evidence type="ECO:0000256" key="6">
    <source>
        <dbReference type="ARBA" id="ARBA00047886"/>
    </source>
</evidence>
<dbReference type="Pfam" id="PF03033">
    <property type="entry name" value="Glyco_transf_28"/>
    <property type="match status" value="1"/>
</dbReference>
<sequence length="1203" mass="133473">MPPVSKKLSSLLSSPSSTSQLPDPQVKASVSPSKRPACRFSLGNGVDRAGMPCAAQLFELFRFAAGDSSKSDLSTADTDSDEDETDHPLSLNNQLVDETKLESTILPPTASTTTVEPESTLPKGDPQVQDWIDKSDRDTEKERDTFSSRFTALSLSNLSAIFLPSSGRNTKSRPVLPQAAMEVSPELNIQLPPANLEGSVPTATQNEKSALSNEQETSNKGDISNEERLTAIVDEFGDMASLFEDHEPERLGVLMIGNFHLTTHRLLFHASLPPDTQRMPLYENSESTANTAAGTMSYQPDVLYSGPVTVHKPGALRPTRRVWMELSSEMVTTYPSADESGRVRPLKCVLWQWRRAFHAAIFRRMKSKWHQEHNSGSSGDDWSVMRVCIPLDKVHIKGISAYHNLATLIGLEVDLDSSSRHNFTLTPQIQQSGNIANQKVSKSPSTTRKNSFLPRRSISLNFHSQSPTLSEKSNKPQSSTTNTIDVIAGSNCTSDSELFSFNLAVLNERAWFAEAVQSAVAASRERQYKPGVTKPKFVMEIGGNDCLATDQDLDPGKSKSSYSAEADDDDSDNQLVQETRKKAKAALAAKVFGLREDEEVWSKCYIVTSFLPARGHIILNPRYVCFWRRVTVGTDLKYRFSTEDVKGAVVMPSIRAGFHGMALQLRGHGNLRFEFWNKDARDEVLGRVNALRDNLSRTANMQPESNLILSSKLQPSRPLYSSPEPSLFSNDHPADILAPPKDFLLEPMSVADDALAYLPYVANKPIEAARIKPRTFVCLTIGSRGDVQPYIALGLRLMQDKHKVIIVTHGEFKTWIEGYGIEHRQAGGDPTALMKLSQEHRMFSPGFFKESLGSFRQWLDDLLVDSWEACQDADVLIESPSAMAGIHIAEALQIPYFRAFTMPWTRTTAYPQAFMVPSFEMGPSFNYSTYVLFDNIIWRATAGQINRWRKRHLHLKATDMSSLSVTKVPFLYNFSPSVVPKPLDWHDDVIITGYWNLEDSDTDWKPSLDLEKFMKAAKEDGKPLVYIGFGSIIVPRPNAMTKSIIEAVEKVRAIIAKGWSSRGDPAKEGESIVFPSSCFGVDKIPHAWLFPKVQAALHHGGAGTVGASLRAGIPTLIKPWFGDQFFWSVRVTKLGVGLRIPSLRSDDIAAALIKATSDTTMIEKASRLGEKIRSEDGVDTAARAITYNISRAASDRRKIHWAK</sequence>
<reference evidence="11" key="2">
    <citation type="journal article" date="2022" name="Elife">
        <title>Obligate sexual reproduction of a homothallic fungus closely related to the Cryptococcus pathogenic species complex.</title>
        <authorList>
            <person name="Passer A.R."/>
            <person name="Clancey S.A."/>
            <person name="Shea T."/>
            <person name="David-Palma M."/>
            <person name="Averette A.F."/>
            <person name="Boekhout T."/>
            <person name="Porcel B.M."/>
            <person name="Nowrousian M."/>
            <person name="Cuomo C.A."/>
            <person name="Sun S."/>
            <person name="Heitman J."/>
            <person name="Coelho M.A."/>
        </authorList>
    </citation>
    <scope>NUCLEOTIDE SEQUENCE</scope>
    <source>
        <strain evidence="11">CBS 7841</strain>
    </source>
</reference>
<dbReference type="PANTHER" id="PTHR48050:SF26">
    <property type="entry name" value="STEROL 3-BETA-GLUCOSYLTRANSFERASE"/>
    <property type="match status" value="1"/>
</dbReference>
<feature type="domain" description="Glycosyltransferase family 28 N-terminal" evidence="9">
    <location>
        <begin position="777"/>
        <end position="911"/>
    </location>
</feature>
<dbReference type="PANTHER" id="PTHR48050">
    <property type="entry name" value="STEROL 3-BETA-GLUCOSYLTRANSFERASE"/>
    <property type="match status" value="1"/>
</dbReference>
<dbReference type="InterPro" id="IPR010610">
    <property type="entry name" value="EryCIII-like_C"/>
</dbReference>
<evidence type="ECO:0000313" key="11">
    <source>
        <dbReference type="EMBL" id="WVN86356.1"/>
    </source>
</evidence>
<dbReference type="GO" id="GO:0016906">
    <property type="term" value="F:sterol 3-beta-glucosyltransferase activity"/>
    <property type="evidence" value="ECO:0007669"/>
    <property type="project" value="UniProtKB-EC"/>
</dbReference>
<evidence type="ECO:0000256" key="1">
    <source>
        <dbReference type="ARBA" id="ARBA00006962"/>
    </source>
</evidence>
<dbReference type="InterPro" id="IPR002213">
    <property type="entry name" value="UDP_glucos_trans"/>
</dbReference>
<feature type="region of interest" description="Disordered" evidence="8">
    <location>
        <begin position="548"/>
        <end position="575"/>
    </location>
</feature>
<protein>
    <recommendedName>
        <fullName evidence="2">sterol 3beta-glucosyltransferase</fullName>
        <ecNumber evidence="2">2.4.1.173</ecNumber>
    </recommendedName>
    <alternativeName>
        <fullName evidence="5">Autophagy-related protein 26</fullName>
    </alternativeName>
</protein>
<dbReference type="CDD" id="cd03784">
    <property type="entry name" value="GT1_Gtf-like"/>
    <property type="match status" value="1"/>
</dbReference>
<dbReference type="RefSeq" id="XP_066067056.1">
    <property type="nucleotide sequence ID" value="XM_066210959.1"/>
</dbReference>
<feature type="compositionally biased region" description="Basic and acidic residues" evidence="8">
    <location>
        <begin position="131"/>
        <end position="146"/>
    </location>
</feature>